<keyword evidence="2" id="KW-1185">Reference proteome</keyword>
<reference evidence="2" key="1">
    <citation type="journal article" date="2017" name="Nat. Ecol. Evol.">
        <title>Genome expansion and lineage-specific genetic innovations in the forest pathogenic fungi Armillaria.</title>
        <authorList>
            <person name="Sipos G."/>
            <person name="Prasanna A.N."/>
            <person name="Walter M.C."/>
            <person name="O'Connor E."/>
            <person name="Balint B."/>
            <person name="Krizsan K."/>
            <person name="Kiss B."/>
            <person name="Hess J."/>
            <person name="Varga T."/>
            <person name="Slot J."/>
            <person name="Riley R."/>
            <person name="Boka B."/>
            <person name="Rigling D."/>
            <person name="Barry K."/>
            <person name="Lee J."/>
            <person name="Mihaltcheva S."/>
            <person name="LaButti K."/>
            <person name="Lipzen A."/>
            <person name="Waldron R."/>
            <person name="Moloney N.M."/>
            <person name="Sperisen C."/>
            <person name="Kredics L."/>
            <person name="Vagvoelgyi C."/>
            <person name="Patrignani A."/>
            <person name="Fitzpatrick D."/>
            <person name="Nagy I."/>
            <person name="Doyle S."/>
            <person name="Anderson J.B."/>
            <person name="Grigoriev I.V."/>
            <person name="Gueldener U."/>
            <person name="Muensterkoetter M."/>
            <person name="Nagy L.G."/>
        </authorList>
    </citation>
    <scope>NUCLEOTIDE SEQUENCE [LARGE SCALE GENOMIC DNA]</scope>
    <source>
        <strain evidence="2">28-4</strain>
    </source>
</reference>
<gene>
    <name evidence="1" type="ORF">ARMSODRAFT_963076</name>
</gene>
<proteinExistence type="predicted"/>
<dbReference type="Proteomes" id="UP000218334">
    <property type="component" value="Unassembled WGS sequence"/>
</dbReference>
<sequence length="175" mass="20182">MARAAIIDRQSSWCKRFNVEQLKLISMESLGTNYRYSYRFPFQVMRVQPNLAVFVRCSHREDTLRVDMKERGEGESGLGVWLGREEDKMPVVVKCMHPSDGSHRDVYMAVEHKGPPVSERMADSIAPARQRRYQLFVVPAGLKPLRPESTDQRECTQVKLACCTGRQVANVHDRW</sequence>
<dbReference type="EMBL" id="KZ293458">
    <property type="protein sequence ID" value="PBK63472.1"/>
    <property type="molecule type" value="Genomic_DNA"/>
</dbReference>
<protein>
    <submittedName>
        <fullName evidence="1">Uncharacterized protein</fullName>
    </submittedName>
</protein>
<evidence type="ECO:0000313" key="1">
    <source>
        <dbReference type="EMBL" id="PBK63472.1"/>
    </source>
</evidence>
<evidence type="ECO:0000313" key="2">
    <source>
        <dbReference type="Proteomes" id="UP000218334"/>
    </source>
</evidence>
<accession>A0A2H3B8Y1</accession>
<organism evidence="1 2">
    <name type="scientific">Armillaria solidipes</name>
    <dbReference type="NCBI Taxonomy" id="1076256"/>
    <lineage>
        <taxon>Eukaryota</taxon>
        <taxon>Fungi</taxon>
        <taxon>Dikarya</taxon>
        <taxon>Basidiomycota</taxon>
        <taxon>Agaricomycotina</taxon>
        <taxon>Agaricomycetes</taxon>
        <taxon>Agaricomycetidae</taxon>
        <taxon>Agaricales</taxon>
        <taxon>Marasmiineae</taxon>
        <taxon>Physalacriaceae</taxon>
        <taxon>Armillaria</taxon>
    </lineage>
</organism>
<dbReference type="AlphaFoldDB" id="A0A2H3B8Y1"/>
<name>A0A2H3B8Y1_9AGAR</name>